<evidence type="ECO:0000256" key="1">
    <source>
        <dbReference type="ARBA" id="ARBA00009437"/>
    </source>
</evidence>
<dbReference type="Gene3D" id="3.40.190.290">
    <property type="match status" value="1"/>
</dbReference>
<keyword evidence="3" id="KW-0238">DNA-binding</keyword>
<dbReference type="PANTHER" id="PTHR30126:SF4">
    <property type="entry name" value="LYSR FAMILY TRANSCRIPTIONAL REGULATOR"/>
    <property type="match status" value="1"/>
</dbReference>
<comment type="caution">
    <text evidence="6">The sequence shown here is derived from an EMBL/GenBank/DDBJ whole genome shotgun (WGS) entry which is preliminary data.</text>
</comment>
<dbReference type="GO" id="GO:0000976">
    <property type="term" value="F:transcription cis-regulatory region binding"/>
    <property type="evidence" value="ECO:0007669"/>
    <property type="project" value="TreeGrafter"/>
</dbReference>
<dbReference type="GO" id="GO:0003700">
    <property type="term" value="F:DNA-binding transcription factor activity"/>
    <property type="evidence" value="ECO:0007669"/>
    <property type="project" value="InterPro"/>
</dbReference>
<dbReference type="PANTHER" id="PTHR30126">
    <property type="entry name" value="HTH-TYPE TRANSCRIPTIONAL REGULATOR"/>
    <property type="match status" value="1"/>
</dbReference>
<evidence type="ECO:0000256" key="3">
    <source>
        <dbReference type="ARBA" id="ARBA00023125"/>
    </source>
</evidence>
<dbReference type="InterPro" id="IPR036388">
    <property type="entry name" value="WH-like_DNA-bd_sf"/>
</dbReference>
<protein>
    <submittedName>
        <fullName evidence="6">LysR family transcriptional regulator</fullName>
    </submittedName>
</protein>
<reference evidence="6" key="2">
    <citation type="journal article" date="2021" name="Microbiome">
        <title>Successional dynamics and alternative stable states in a saline activated sludge microbial community over 9 years.</title>
        <authorList>
            <person name="Wang Y."/>
            <person name="Ye J."/>
            <person name="Ju F."/>
            <person name="Liu L."/>
            <person name="Boyd J.A."/>
            <person name="Deng Y."/>
            <person name="Parks D.H."/>
            <person name="Jiang X."/>
            <person name="Yin X."/>
            <person name="Woodcroft B.J."/>
            <person name="Tyson G.W."/>
            <person name="Hugenholtz P."/>
            <person name="Polz M.F."/>
            <person name="Zhang T."/>
        </authorList>
    </citation>
    <scope>NUCLEOTIDE SEQUENCE</scope>
    <source>
        <strain evidence="6">HKST-UBA01</strain>
    </source>
</reference>
<keyword evidence="4" id="KW-0804">Transcription</keyword>
<dbReference type="Proteomes" id="UP000697710">
    <property type="component" value="Unassembled WGS sequence"/>
</dbReference>
<accession>A0A956LYL4</accession>
<dbReference type="AlphaFoldDB" id="A0A956LYL4"/>
<evidence type="ECO:0000313" key="6">
    <source>
        <dbReference type="EMBL" id="MCA9726486.1"/>
    </source>
</evidence>
<dbReference type="InterPro" id="IPR036390">
    <property type="entry name" value="WH_DNA-bd_sf"/>
</dbReference>
<sequence length="297" mass="33155">MTLPTLDQLRAFDAVARNGGLTAAARELGRTTPAVSYAVGQVEQLSGIKLFDRERRRLAITAEGRLLLAEARKVLRAADRFGSVCSRVAEGWEAELRVVLDGIVPQGPILNALHRFGLLGAPTRVQILVGFLGDVQTRFEREHCDLMLALDLENDGSLRVADLPPIEMVLLAHRKHPLHARPQPPSWADLREFVELVVVQPEQLARRPSDPLFHGSDQVFQLPDFIAKREALLRGIGYGWLPRHLAEGEMARRRLVPVEFEEGSTHALHPRLAWRVESVGKALEQVRELLSDELSQS</sequence>
<dbReference type="SUPFAM" id="SSF53850">
    <property type="entry name" value="Periplasmic binding protein-like II"/>
    <property type="match status" value="1"/>
</dbReference>
<comment type="similarity">
    <text evidence="1">Belongs to the LysR transcriptional regulatory family.</text>
</comment>
<evidence type="ECO:0000256" key="2">
    <source>
        <dbReference type="ARBA" id="ARBA00023015"/>
    </source>
</evidence>
<reference evidence="6" key="1">
    <citation type="submission" date="2020-04" db="EMBL/GenBank/DDBJ databases">
        <authorList>
            <person name="Zhang T."/>
        </authorList>
    </citation>
    <scope>NUCLEOTIDE SEQUENCE</scope>
    <source>
        <strain evidence="6">HKST-UBA01</strain>
    </source>
</reference>
<dbReference type="PROSITE" id="PS50931">
    <property type="entry name" value="HTH_LYSR"/>
    <property type="match status" value="1"/>
</dbReference>
<evidence type="ECO:0000313" key="7">
    <source>
        <dbReference type="Proteomes" id="UP000697710"/>
    </source>
</evidence>
<gene>
    <name evidence="6" type="ORF">KC729_02315</name>
</gene>
<organism evidence="6 7">
    <name type="scientific">Eiseniibacteriota bacterium</name>
    <dbReference type="NCBI Taxonomy" id="2212470"/>
    <lineage>
        <taxon>Bacteria</taxon>
        <taxon>Candidatus Eiseniibacteriota</taxon>
    </lineage>
</organism>
<feature type="domain" description="HTH lysR-type" evidence="5">
    <location>
        <begin position="4"/>
        <end position="61"/>
    </location>
</feature>
<dbReference type="Gene3D" id="1.10.10.10">
    <property type="entry name" value="Winged helix-like DNA-binding domain superfamily/Winged helix DNA-binding domain"/>
    <property type="match status" value="1"/>
</dbReference>
<keyword evidence="2" id="KW-0805">Transcription regulation</keyword>
<dbReference type="SUPFAM" id="SSF46785">
    <property type="entry name" value="Winged helix' DNA-binding domain"/>
    <property type="match status" value="1"/>
</dbReference>
<dbReference type="EMBL" id="JAGQHR010000035">
    <property type="protein sequence ID" value="MCA9726486.1"/>
    <property type="molecule type" value="Genomic_DNA"/>
</dbReference>
<dbReference type="Pfam" id="PF03466">
    <property type="entry name" value="LysR_substrate"/>
    <property type="match status" value="1"/>
</dbReference>
<name>A0A956LYL4_UNCEI</name>
<proteinExistence type="inferred from homology"/>
<dbReference type="InterPro" id="IPR000847">
    <property type="entry name" value="LysR_HTH_N"/>
</dbReference>
<dbReference type="Pfam" id="PF00126">
    <property type="entry name" value="HTH_1"/>
    <property type="match status" value="1"/>
</dbReference>
<evidence type="ECO:0000256" key="4">
    <source>
        <dbReference type="ARBA" id="ARBA00023163"/>
    </source>
</evidence>
<dbReference type="InterPro" id="IPR005119">
    <property type="entry name" value="LysR_subst-bd"/>
</dbReference>
<evidence type="ECO:0000259" key="5">
    <source>
        <dbReference type="PROSITE" id="PS50931"/>
    </source>
</evidence>